<keyword evidence="8" id="KW-1185">Reference proteome</keyword>
<feature type="compositionally biased region" description="Low complexity" evidence="4">
    <location>
        <begin position="62"/>
        <end position="74"/>
    </location>
</feature>
<feature type="repeat" description="WD" evidence="3">
    <location>
        <begin position="1204"/>
        <end position="1245"/>
    </location>
</feature>
<feature type="compositionally biased region" description="Polar residues" evidence="4">
    <location>
        <begin position="1"/>
        <end position="20"/>
    </location>
</feature>
<dbReference type="Proteomes" id="UP000054279">
    <property type="component" value="Unassembled WGS sequence"/>
</dbReference>
<dbReference type="PROSITE" id="PS50294">
    <property type="entry name" value="WD_REPEATS_REGION"/>
    <property type="match status" value="6"/>
</dbReference>
<evidence type="ECO:0000259" key="6">
    <source>
        <dbReference type="Pfam" id="PF24883"/>
    </source>
</evidence>
<dbReference type="PROSITE" id="PS00678">
    <property type="entry name" value="WD_REPEATS_1"/>
    <property type="match status" value="4"/>
</dbReference>
<evidence type="ECO:0008006" key="9">
    <source>
        <dbReference type="Google" id="ProtNLM"/>
    </source>
</evidence>
<dbReference type="SUPFAM" id="SSF50978">
    <property type="entry name" value="WD40 repeat-like"/>
    <property type="match status" value="2"/>
</dbReference>
<feature type="repeat" description="WD" evidence="3">
    <location>
        <begin position="1052"/>
        <end position="1093"/>
    </location>
</feature>
<dbReference type="InterPro" id="IPR016024">
    <property type="entry name" value="ARM-type_fold"/>
</dbReference>
<dbReference type="SUPFAM" id="SSF48371">
    <property type="entry name" value="ARM repeat"/>
    <property type="match status" value="1"/>
</dbReference>
<dbReference type="CDD" id="cd00200">
    <property type="entry name" value="WD40"/>
    <property type="match status" value="1"/>
</dbReference>
<dbReference type="Gene3D" id="2.130.10.10">
    <property type="entry name" value="YVTN repeat-like/Quinoprotein amine dehydrogenase"/>
    <property type="match status" value="3"/>
</dbReference>
<dbReference type="Pfam" id="PF23342">
    <property type="entry name" value="WDR90_beta-prop_4th"/>
    <property type="match status" value="1"/>
</dbReference>
<dbReference type="InterPro" id="IPR020472">
    <property type="entry name" value="WD40_PAC1"/>
</dbReference>
<keyword evidence="1 3" id="KW-0853">WD repeat</keyword>
<dbReference type="SMART" id="SM00320">
    <property type="entry name" value="WD40"/>
    <property type="match status" value="7"/>
</dbReference>
<feature type="compositionally biased region" description="Basic and acidic residues" evidence="4">
    <location>
        <begin position="76"/>
        <end position="85"/>
    </location>
</feature>
<sequence length="1313" mass="147036">MSSNRPFEVMASNNPKSNKAGNRDLRIGSFKSSTSTAQQSSDLSKDLRGERKRDKFLKPFKNLLSRSSSSALNRDVQAKGSKEPLTDQTTELPKPDNDTGPGEQPEPQLPAEYSQESEIEPDIGKSLQNLEINLDTRGAIHDTKEQISTMQEIDSTALFSKVISKLNYFSEIVSEIAEIHPYAKMAVKVLFFAIDTIKKQMDLDENIHNAVDLLDRVYSFVETADGEYLKEHQSGILKQLSITTIHLAHFISDYARNKDRWLRTLKNFAGSVNSQITAYQKAFDDLIKDFRDHSMVHTQRNSSRILENTLCILDHLEDLYDDIDLSSLQYASGATGYDTSKQCLPNTRIEILDEIFQWLNDPREGIRPVFWLTGGAGTGKSTIANTVARRFHELGRLGCCFSFDARFIHERRHEKIFSTILRDMADLHPAIRKTVATLIHKSPMSLRTTSDTMRQWNDLLLKTLALLSDDESTFSTLLIGPILIIIDALDETGDDSNTRRQLLSVLQGGQGGVERLPSNFRILLTSRPLKDVNNALQGSTFGYLRSMDQVSPEYTEADISTYITSRLYDTLGPFLTRNRAIALAKRADRLFQWAFLACEYIIGNMDFGLLPEERFEDLCSISSSGQASGDKLLYSLYYKVLKSLFPNIQNPRVRTRFQSVIGHILVTAEPLSRHSLNVMRDHFPGLPQQDKDIAAVVDGMGSLLTGISDPLIPIQPIHTSFYEFLTSKENSKEFYVDSNLMHGPLAFSSLKVMLQKDGLRFNIANINSSYLRNVDLDIATVNMIPHHLVYACKYWTSHLRYTKPSGELVAMVRKLLFKCFPYWLEVLSLTAWVNKSVKALSIIISWLKEYPSTGNNDVTNFATDAQKFVRMFGGPIVQSAPHIYVSALPFAPKQSLINKEYASKLLRELSLSDGFMDVWPPLEFELTPESSESWAVTFSPDGAFIAFGSTAGILEIMDAETGEQHHSFEGHDDHISSITYSSDGTYLASCSEDQTIRTWDAMTGEELQVFIGHSDAIHCIAFSPESTHIISGSSDMTIRIWDTRTGKELQLLKGHSDQVRSVAYSIDNIHIVSGSVDKTVRIWDARASKCLCILEDHTQTVTSVAFSPDGSQVASGSMDQTIRIWETYTGGKLQILEGHSHGVCCIAFSPNGLHIASEFLRLEGHSGSILSVTFSFDGLYIASGGSDTTVRLWDASTAKTLHIMEGHNDAVTSTTFSPDATHIMSGSADKTIRIWNARTGEALHSFQAHFEHDGWVTGPHGRLLFWVPPLLRKGLHLPGTQMIIGHPRTVIDLNNFSHGKSWINCFKEEFEEE</sequence>
<dbReference type="OrthoDB" id="163438at2759"/>
<dbReference type="Pfam" id="PF24883">
    <property type="entry name" value="NPHP3_N"/>
    <property type="match status" value="1"/>
</dbReference>
<name>A0A0C9W3R3_SPHS4</name>
<feature type="repeat" description="WD" evidence="3">
    <location>
        <begin position="968"/>
        <end position="1009"/>
    </location>
</feature>
<reference evidence="7 8" key="1">
    <citation type="submission" date="2014-06" db="EMBL/GenBank/DDBJ databases">
        <title>Evolutionary Origins and Diversification of the Mycorrhizal Mutualists.</title>
        <authorList>
            <consortium name="DOE Joint Genome Institute"/>
            <consortium name="Mycorrhizal Genomics Consortium"/>
            <person name="Kohler A."/>
            <person name="Kuo A."/>
            <person name="Nagy L.G."/>
            <person name="Floudas D."/>
            <person name="Copeland A."/>
            <person name="Barry K.W."/>
            <person name="Cichocki N."/>
            <person name="Veneault-Fourrey C."/>
            <person name="LaButti K."/>
            <person name="Lindquist E.A."/>
            <person name="Lipzen A."/>
            <person name="Lundell T."/>
            <person name="Morin E."/>
            <person name="Murat C."/>
            <person name="Riley R."/>
            <person name="Ohm R."/>
            <person name="Sun H."/>
            <person name="Tunlid A."/>
            <person name="Henrissat B."/>
            <person name="Grigoriev I.V."/>
            <person name="Hibbett D.S."/>
            <person name="Martin F."/>
        </authorList>
    </citation>
    <scope>NUCLEOTIDE SEQUENCE [LARGE SCALE GENOMIC DNA]</scope>
    <source>
        <strain evidence="7 8">SS14</strain>
    </source>
</reference>
<dbReference type="HOGENOM" id="CLU_000288_6_3_1"/>
<feature type="compositionally biased region" description="Polar residues" evidence="4">
    <location>
        <begin position="30"/>
        <end position="42"/>
    </location>
</feature>
<evidence type="ECO:0000256" key="3">
    <source>
        <dbReference type="PROSITE-ProRule" id="PRU00221"/>
    </source>
</evidence>
<evidence type="ECO:0000313" key="8">
    <source>
        <dbReference type="Proteomes" id="UP000054279"/>
    </source>
</evidence>
<feature type="domain" description="Nephrocystin 3-like N-terminal" evidence="6">
    <location>
        <begin position="354"/>
        <end position="527"/>
    </location>
</feature>
<dbReference type="Pfam" id="PF00400">
    <property type="entry name" value="WD40"/>
    <property type="match status" value="3"/>
</dbReference>
<dbReference type="InterPro" id="IPR056884">
    <property type="entry name" value="NPHP3-like_N"/>
</dbReference>
<evidence type="ECO:0000256" key="1">
    <source>
        <dbReference type="ARBA" id="ARBA00022574"/>
    </source>
</evidence>
<evidence type="ECO:0000259" key="5">
    <source>
        <dbReference type="Pfam" id="PF23342"/>
    </source>
</evidence>
<accession>A0A0C9W3R3</accession>
<evidence type="ECO:0000256" key="4">
    <source>
        <dbReference type="SAM" id="MobiDB-lite"/>
    </source>
</evidence>
<proteinExistence type="predicted"/>
<feature type="region of interest" description="Disordered" evidence="4">
    <location>
        <begin position="1"/>
        <end position="119"/>
    </location>
</feature>
<protein>
    <recommendedName>
        <fullName evidence="9">NACHT domain-containing protein</fullName>
    </recommendedName>
</protein>
<feature type="repeat" description="WD" evidence="3">
    <location>
        <begin position="1094"/>
        <end position="1135"/>
    </location>
</feature>
<feature type="compositionally biased region" description="Basic and acidic residues" evidence="4">
    <location>
        <begin position="43"/>
        <end position="57"/>
    </location>
</feature>
<evidence type="ECO:0000313" key="7">
    <source>
        <dbReference type="EMBL" id="KIJ45851.1"/>
    </source>
</evidence>
<dbReference type="PRINTS" id="PR00320">
    <property type="entry name" value="GPROTEINBRPT"/>
</dbReference>
<dbReference type="PROSITE" id="PS50082">
    <property type="entry name" value="WD_REPEATS_2"/>
    <property type="match status" value="6"/>
</dbReference>
<dbReference type="Gene3D" id="3.40.50.300">
    <property type="entry name" value="P-loop containing nucleotide triphosphate hydrolases"/>
    <property type="match status" value="1"/>
</dbReference>
<gene>
    <name evidence="7" type="ORF">M422DRAFT_226909</name>
</gene>
<dbReference type="EMBL" id="KN837110">
    <property type="protein sequence ID" value="KIJ45851.1"/>
    <property type="molecule type" value="Genomic_DNA"/>
</dbReference>
<dbReference type="InterPro" id="IPR019775">
    <property type="entry name" value="WD40_repeat_CS"/>
</dbReference>
<evidence type="ECO:0000256" key="2">
    <source>
        <dbReference type="ARBA" id="ARBA00022737"/>
    </source>
</evidence>
<feature type="domain" description="WDR90 4th beta-propeller" evidence="5">
    <location>
        <begin position="975"/>
        <end position="1100"/>
    </location>
</feature>
<organism evidence="7 8">
    <name type="scientific">Sphaerobolus stellatus (strain SS14)</name>
    <dbReference type="NCBI Taxonomy" id="990650"/>
    <lineage>
        <taxon>Eukaryota</taxon>
        <taxon>Fungi</taxon>
        <taxon>Dikarya</taxon>
        <taxon>Basidiomycota</taxon>
        <taxon>Agaricomycotina</taxon>
        <taxon>Agaricomycetes</taxon>
        <taxon>Phallomycetidae</taxon>
        <taxon>Geastrales</taxon>
        <taxon>Sphaerobolaceae</taxon>
        <taxon>Sphaerobolus</taxon>
    </lineage>
</organism>
<dbReference type="PANTHER" id="PTHR19879:SF9">
    <property type="entry name" value="TRANSCRIPTION INITIATION FACTOR TFIID SUBUNIT 5"/>
    <property type="match status" value="1"/>
</dbReference>
<keyword evidence="2" id="KW-0677">Repeat</keyword>
<dbReference type="InterPro" id="IPR055440">
    <property type="entry name" value="Beta-prop_WDR90_4th"/>
</dbReference>
<dbReference type="PANTHER" id="PTHR19879">
    <property type="entry name" value="TRANSCRIPTION INITIATION FACTOR TFIID"/>
    <property type="match status" value="1"/>
</dbReference>
<dbReference type="InterPro" id="IPR036322">
    <property type="entry name" value="WD40_repeat_dom_sf"/>
</dbReference>
<feature type="repeat" description="WD" evidence="3">
    <location>
        <begin position="1010"/>
        <end position="1051"/>
    </location>
</feature>
<dbReference type="SUPFAM" id="SSF52540">
    <property type="entry name" value="P-loop containing nucleoside triphosphate hydrolases"/>
    <property type="match status" value="1"/>
</dbReference>
<dbReference type="InterPro" id="IPR015943">
    <property type="entry name" value="WD40/YVTN_repeat-like_dom_sf"/>
</dbReference>
<feature type="repeat" description="WD" evidence="3">
    <location>
        <begin position="1162"/>
        <end position="1203"/>
    </location>
</feature>
<dbReference type="InterPro" id="IPR027417">
    <property type="entry name" value="P-loop_NTPase"/>
</dbReference>
<dbReference type="InterPro" id="IPR001680">
    <property type="entry name" value="WD40_rpt"/>
</dbReference>